<organism evidence="2 3">
    <name type="scientific">Stakelama marina</name>
    <dbReference type="NCBI Taxonomy" id="2826939"/>
    <lineage>
        <taxon>Bacteria</taxon>
        <taxon>Pseudomonadati</taxon>
        <taxon>Pseudomonadota</taxon>
        <taxon>Alphaproteobacteria</taxon>
        <taxon>Sphingomonadales</taxon>
        <taxon>Sphingomonadaceae</taxon>
        <taxon>Stakelama</taxon>
    </lineage>
</organism>
<feature type="domain" description="T6SS Transcription factor RovC-like DNA binding" evidence="1">
    <location>
        <begin position="147"/>
        <end position="245"/>
    </location>
</feature>
<evidence type="ECO:0000259" key="1">
    <source>
        <dbReference type="Pfam" id="PF10074"/>
    </source>
</evidence>
<proteinExistence type="predicted"/>
<dbReference type="EMBL" id="JAGRQC010000002">
    <property type="protein sequence ID" value="MBR0552727.1"/>
    <property type="molecule type" value="Genomic_DNA"/>
</dbReference>
<sequence length="248" mass="27077">MALFTGGLARSTAPGSCGNGSGAIPIISPGTCARAKRRAAPRRTRCNGGSIFAEAPEFTAPEARIIWDAELDPGTLSVSATPTGASDPDGIRIRDLAPWLTIATDPDGYEHCVLSDGWRHIRLDVDAGQLTGSDSVVLHYHLFGRASAEKRLLPLRRFLYLCRHRRFARTLFPRDAAIPRLLTMLRVHDALADGASQSDIGAALFGRDRVTRDWHAGSGSLRSRVRRLVREARAMAAGGYRQLLRKRQ</sequence>
<evidence type="ECO:0000313" key="3">
    <source>
        <dbReference type="Proteomes" id="UP000676996"/>
    </source>
</evidence>
<keyword evidence="3" id="KW-1185">Reference proteome</keyword>
<dbReference type="InterPro" id="IPR018754">
    <property type="entry name" value="RovC-like_DNA-bd"/>
</dbReference>
<protein>
    <submittedName>
        <fullName evidence="2">DUF2285 domain-containing protein</fullName>
    </submittedName>
</protein>
<accession>A0A8T4IDJ9</accession>
<name>A0A8T4IDJ9_9SPHN</name>
<gene>
    <name evidence="2" type="ORF">J7S20_09445</name>
</gene>
<comment type="caution">
    <text evidence="2">The sequence shown here is derived from an EMBL/GenBank/DDBJ whole genome shotgun (WGS) entry which is preliminary data.</text>
</comment>
<evidence type="ECO:0000313" key="2">
    <source>
        <dbReference type="EMBL" id="MBR0552727.1"/>
    </source>
</evidence>
<dbReference type="Proteomes" id="UP000676996">
    <property type="component" value="Unassembled WGS sequence"/>
</dbReference>
<dbReference type="Pfam" id="PF10074">
    <property type="entry name" value="RovC_DNA-bd"/>
    <property type="match status" value="1"/>
</dbReference>
<reference evidence="2" key="1">
    <citation type="submission" date="2021-04" db="EMBL/GenBank/DDBJ databases">
        <title>Ouciella asimina sp. nov., isolated from the surface seawater in the hydrothermal field of Okinawa Trough.</title>
        <authorList>
            <person name="Shuang W."/>
        </authorList>
    </citation>
    <scope>NUCLEOTIDE SEQUENCE</scope>
    <source>
        <strain evidence="2">LXI357</strain>
    </source>
</reference>
<dbReference type="AlphaFoldDB" id="A0A8T4IDJ9"/>